<dbReference type="GO" id="GO:0016787">
    <property type="term" value="F:hydrolase activity"/>
    <property type="evidence" value="ECO:0007669"/>
    <property type="project" value="UniProtKB-KW"/>
</dbReference>
<evidence type="ECO:0000313" key="6">
    <source>
        <dbReference type="Proteomes" id="UP000034956"/>
    </source>
</evidence>
<comment type="caution">
    <text evidence="5">The sequence shown here is derived from an EMBL/GenBank/DDBJ whole genome shotgun (WGS) entry which is preliminary data.</text>
</comment>
<dbReference type="Gene3D" id="3.90.79.10">
    <property type="entry name" value="Nucleoside Triphosphate Pyrophosphohydrolase"/>
    <property type="match status" value="1"/>
</dbReference>
<dbReference type="PANTHER" id="PTHR43046">
    <property type="entry name" value="GDP-MANNOSE MANNOSYL HYDROLASE"/>
    <property type="match status" value="1"/>
</dbReference>
<sequence length="142" mass="16086">MKQFIASKAFVVRDGKILIVRESAEYKGGTNIGKYILPGGKIKPGESHIEALKREMREECGLEVKVGAPFFVTQWQPEINGEKIQIIAVFFECLTESDRVTLDSNHGDFQWINPGDYDRYDLNAGGKDAFRAYLERSQINAR</sequence>
<evidence type="ECO:0000256" key="3">
    <source>
        <dbReference type="RuleBase" id="RU003476"/>
    </source>
</evidence>
<protein>
    <submittedName>
        <fullName evidence="5">ADP-ribose pyrophosphatase</fullName>
    </submittedName>
</protein>
<dbReference type="AlphaFoldDB" id="A0A0G1WLI5"/>
<dbReference type="PANTHER" id="PTHR43046:SF14">
    <property type="entry name" value="MUTT_NUDIX FAMILY PROTEIN"/>
    <property type="match status" value="1"/>
</dbReference>
<proteinExistence type="inferred from homology"/>
<dbReference type="InterPro" id="IPR020084">
    <property type="entry name" value="NUDIX_hydrolase_CS"/>
</dbReference>
<keyword evidence="2 3" id="KW-0378">Hydrolase</keyword>
<dbReference type="Pfam" id="PF00293">
    <property type="entry name" value="NUDIX"/>
    <property type="match status" value="1"/>
</dbReference>
<evidence type="ECO:0000313" key="5">
    <source>
        <dbReference type="EMBL" id="KKU91188.1"/>
    </source>
</evidence>
<dbReference type="InterPro" id="IPR000086">
    <property type="entry name" value="NUDIX_hydrolase_dom"/>
</dbReference>
<evidence type="ECO:0000259" key="4">
    <source>
        <dbReference type="PROSITE" id="PS51462"/>
    </source>
</evidence>
<dbReference type="InterPro" id="IPR020476">
    <property type="entry name" value="Nudix_hydrolase"/>
</dbReference>
<name>A0A0G1WLI5_9BACT</name>
<dbReference type="Proteomes" id="UP000034956">
    <property type="component" value="Unassembled WGS sequence"/>
</dbReference>
<dbReference type="InterPro" id="IPR015797">
    <property type="entry name" value="NUDIX_hydrolase-like_dom_sf"/>
</dbReference>
<dbReference type="EMBL" id="LCPF01000003">
    <property type="protein sequence ID" value="KKU91188.1"/>
    <property type="molecule type" value="Genomic_DNA"/>
</dbReference>
<evidence type="ECO:0000256" key="1">
    <source>
        <dbReference type="ARBA" id="ARBA00001946"/>
    </source>
</evidence>
<evidence type="ECO:0000256" key="2">
    <source>
        <dbReference type="ARBA" id="ARBA00022801"/>
    </source>
</evidence>
<reference evidence="5 6" key="1">
    <citation type="journal article" date="2015" name="Nature">
        <title>rRNA introns, odd ribosomes, and small enigmatic genomes across a large radiation of phyla.</title>
        <authorList>
            <person name="Brown C.T."/>
            <person name="Hug L.A."/>
            <person name="Thomas B.C."/>
            <person name="Sharon I."/>
            <person name="Castelle C.J."/>
            <person name="Singh A."/>
            <person name="Wilkins M.J."/>
            <person name="Williams K.H."/>
            <person name="Banfield J.F."/>
        </authorList>
    </citation>
    <scope>NUCLEOTIDE SEQUENCE [LARGE SCALE GENOMIC DNA]</scope>
</reference>
<dbReference type="PRINTS" id="PR00502">
    <property type="entry name" value="NUDIXFAMILY"/>
</dbReference>
<comment type="cofactor">
    <cofactor evidence="1">
        <name>Mg(2+)</name>
        <dbReference type="ChEBI" id="CHEBI:18420"/>
    </cofactor>
</comment>
<accession>A0A0G1WLI5</accession>
<comment type="similarity">
    <text evidence="3">Belongs to the Nudix hydrolase family.</text>
</comment>
<feature type="domain" description="Nudix hydrolase" evidence="4">
    <location>
        <begin position="2"/>
        <end position="134"/>
    </location>
</feature>
<organism evidence="5 6">
    <name type="scientific">Candidatus Jorgensenbacteria bacterium GW2011_GWA1_48_11</name>
    <dbReference type="NCBI Taxonomy" id="1618660"/>
    <lineage>
        <taxon>Bacteria</taxon>
        <taxon>Candidatus Joergenseniibacteriota</taxon>
    </lineage>
</organism>
<dbReference type="SUPFAM" id="SSF55811">
    <property type="entry name" value="Nudix"/>
    <property type="match status" value="1"/>
</dbReference>
<gene>
    <name evidence="5" type="ORF">UY23_C0003G0026</name>
</gene>
<dbReference type="PROSITE" id="PS51462">
    <property type="entry name" value="NUDIX"/>
    <property type="match status" value="1"/>
</dbReference>
<dbReference type="PROSITE" id="PS00893">
    <property type="entry name" value="NUDIX_BOX"/>
    <property type="match status" value="1"/>
</dbReference>